<organism evidence="1 2">
    <name type="scientific">Candidatus Iainarchaeum sp</name>
    <dbReference type="NCBI Taxonomy" id="3101447"/>
    <lineage>
        <taxon>Archaea</taxon>
        <taxon>Candidatus Iainarchaeota</taxon>
        <taxon>Candidatus Iainarchaeia</taxon>
        <taxon>Candidatus Iainarchaeales</taxon>
        <taxon>Candidatus Iainarchaeaceae</taxon>
        <taxon>Candidatus Iainarchaeum</taxon>
    </lineage>
</organism>
<reference evidence="1" key="1">
    <citation type="submission" date="2021-01" db="EMBL/GenBank/DDBJ databases">
        <title>Active Sulfur Cycling in an Early Earth Analoge.</title>
        <authorList>
            <person name="Hahn C.R."/>
            <person name="Youssef N.H."/>
            <person name="Elshahed M."/>
        </authorList>
    </citation>
    <scope>NUCLEOTIDE SEQUENCE</scope>
    <source>
        <strain evidence="1">Zod_Metabat.1151</strain>
    </source>
</reference>
<evidence type="ECO:0000313" key="2">
    <source>
        <dbReference type="Proteomes" id="UP000809243"/>
    </source>
</evidence>
<proteinExistence type="predicted"/>
<evidence type="ECO:0000313" key="1">
    <source>
        <dbReference type="EMBL" id="MBN2067918.1"/>
    </source>
</evidence>
<accession>A0A938YYY7</accession>
<dbReference type="AlphaFoldDB" id="A0A938YYY7"/>
<dbReference type="Proteomes" id="UP000809243">
    <property type="component" value="Unassembled WGS sequence"/>
</dbReference>
<sequence>MEKPLEIKRIDLLVHPFYYRETSRKQFYGREGARSLLNLWKKHIDEVAKDPNRLLFITPQGLGFGQGEKKAVTDRQMRSQMQEQLVEYAERKLGKRLAFFAEPGLAVATIKDCRGRVFDSFKEYKEANRFKLDLKSLKTRGLGEYTNYCVADYLTALNMVTGMKNIIPYRNRQSTILARKSVSGSEKEYPRPWELKDLNKTREGRERLFELMEKYLKKRREKANGLARKYGKHYFKERKAVSEMRRRGK</sequence>
<comment type="caution">
    <text evidence="1">The sequence shown here is derived from an EMBL/GenBank/DDBJ whole genome shotgun (WGS) entry which is preliminary data.</text>
</comment>
<dbReference type="EMBL" id="JAFGDB010000100">
    <property type="protein sequence ID" value="MBN2067918.1"/>
    <property type="molecule type" value="Genomic_DNA"/>
</dbReference>
<gene>
    <name evidence="1" type="ORF">JW744_05610</name>
</gene>
<name>A0A938YYY7_9ARCH</name>
<protein>
    <submittedName>
        <fullName evidence="1">Uncharacterized protein</fullName>
    </submittedName>
</protein>